<dbReference type="EMBL" id="GEDC01029598">
    <property type="protein sequence ID" value="JAS07700.1"/>
    <property type="molecule type" value="Transcribed_RNA"/>
</dbReference>
<feature type="compositionally biased region" description="Polar residues" evidence="1">
    <location>
        <begin position="1"/>
        <end position="30"/>
    </location>
</feature>
<sequence length="239" mass="26265">PLPSTGSPLASSQTSQTILTPPQTQNTIFRPNQPQAIALANQQAQQLQQQNQQVPQQTQQNQQQSQQQQMLTGRGTTSYQQQGPPSYHTPSVMGSRTPNRWPMMPPQRPFNNNAQGSALIAQLTQPPSVGISSFASNPGLNQNINQQQPQPQQQQQQQPHQVALRMVSGGALGLVSQPVPSPMTPSAGQQTAQQPQQGQLQPGRERQTIWQGVLEWMEKPKNPNDAHAQKLTRHVPCQV</sequence>
<dbReference type="Gene3D" id="2.40.290.30">
    <property type="entry name" value="Mediator complex subunit 25, ACID domain"/>
    <property type="match status" value="1"/>
</dbReference>
<feature type="compositionally biased region" description="Low complexity" evidence="1">
    <location>
        <begin position="141"/>
        <end position="161"/>
    </location>
</feature>
<reference evidence="2" key="1">
    <citation type="submission" date="2015-12" db="EMBL/GenBank/DDBJ databases">
        <title>De novo transcriptome assembly of four potential Pierce s Disease insect vectors from Arizona vineyards.</title>
        <authorList>
            <person name="Tassone E.E."/>
        </authorList>
    </citation>
    <scope>NUCLEOTIDE SEQUENCE</scope>
</reference>
<name>A0A1B6C385_9HEMI</name>
<dbReference type="InterPro" id="IPR038196">
    <property type="entry name" value="Med25_PTOV_sf"/>
</dbReference>
<feature type="non-terminal residue" evidence="2">
    <location>
        <position position="239"/>
    </location>
</feature>
<protein>
    <submittedName>
        <fullName evidence="2">Uncharacterized protein</fullName>
    </submittedName>
</protein>
<evidence type="ECO:0000313" key="2">
    <source>
        <dbReference type="EMBL" id="JAS07700.1"/>
    </source>
</evidence>
<gene>
    <name evidence="2" type="ORF">g.18807</name>
</gene>
<proteinExistence type="predicted"/>
<feature type="region of interest" description="Disordered" evidence="1">
    <location>
        <begin position="1"/>
        <end position="113"/>
    </location>
</feature>
<dbReference type="AlphaFoldDB" id="A0A1B6C385"/>
<organism evidence="2">
    <name type="scientific">Clastoptera arizonana</name>
    <name type="common">Arizona spittle bug</name>
    <dbReference type="NCBI Taxonomy" id="38151"/>
    <lineage>
        <taxon>Eukaryota</taxon>
        <taxon>Metazoa</taxon>
        <taxon>Ecdysozoa</taxon>
        <taxon>Arthropoda</taxon>
        <taxon>Hexapoda</taxon>
        <taxon>Insecta</taxon>
        <taxon>Pterygota</taxon>
        <taxon>Neoptera</taxon>
        <taxon>Paraneoptera</taxon>
        <taxon>Hemiptera</taxon>
        <taxon>Auchenorrhyncha</taxon>
        <taxon>Cercopoidea</taxon>
        <taxon>Clastopteridae</taxon>
        <taxon>Clastoptera</taxon>
    </lineage>
</organism>
<feature type="region of interest" description="Disordered" evidence="1">
    <location>
        <begin position="128"/>
        <end position="239"/>
    </location>
</feature>
<accession>A0A1B6C385</accession>
<feature type="compositionally biased region" description="Low complexity" evidence="1">
    <location>
        <begin position="32"/>
        <end position="69"/>
    </location>
</feature>
<feature type="compositionally biased region" description="Basic and acidic residues" evidence="1">
    <location>
        <begin position="216"/>
        <end position="228"/>
    </location>
</feature>
<evidence type="ECO:0000256" key="1">
    <source>
        <dbReference type="SAM" id="MobiDB-lite"/>
    </source>
</evidence>
<feature type="compositionally biased region" description="Polar residues" evidence="1">
    <location>
        <begin position="128"/>
        <end position="140"/>
    </location>
</feature>
<feature type="compositionally biased region" description="Polar residues" evidence="1">
    <location>
        <begin position="70"/>
        <end position="98"/>
    </location>
</feature>
<feature type="non-terminal residue" evidence="2">
    <location>
        <position position="1"/>
    </location>
</feature>
<feature type="compositionally biased region" description="Low complexity" evidence="1">
    <location>
        <begin position="184"/>
        <end position="202"/>
    </location>
</feature>